<dbReference type="Proteomes" id="UP000033070">
    <property type="component" value="Chromosome"/>
</dbReference>
<protein>
    <submittedName>
        <fullName evidence="1">Uncharacterized protein</fullName>
    </submittedName>
</protein>
<evidence type="ECO:0000313" key="2">
    <source>
        <dbReference type="Proteomes" id="UP000033070"/>
    </source>
</evidence>
<keyword evidence="2" id="KW-1185">Reference proteome</keyword>
<name>A0A2Z6GC63_9PROT</name>
<sequence length="127" mass="14258">MRPLSIHIDHLRQFSADGQVYRAFHSLIVARMGALLLVPMHLVSGRIDTVVDGCPVPWEEVYAVLEYPVRPQMGEVRGELFKRVQMLAQVGIDPADCDMDHISPMVMGRESVLRLVHSSGVRFAVVH</sequence>
<dbReference type="STRING" id="1188319.OYT1_02476"/>
<organism evidence="1 2">
    <name type="scientific">Ferriphaselus amnicola</name>
    <dbReference type="NCBI Taxonomy" id="1188319"/>
    <lineage>
        <taxon>Bacteria</taxon>
        <taxon>Pseudomonadati</taxon>
        <taxon>Pseudomonadota</taxon>
        <taxon>Betaproteobacteria</taxon>
        <taxon>Nitrosomonadales</taxon>
        <taxon>Gallionellaceae</taxon>
        <taxon>Ferriphaselus</taxon>
    </lineage>
</organism>
<dbReference type="OrthoDB" id="8617587at2"/>
<dbReference type="RefSeq" id="WP_062627575.1">
    <property type="nucleotide sequence ID" value="NZ_AP018738.1"/>
</dbReference>
<proteinExistence type="predicted"/>
<evidence type="ECO:0000313" key="1">
    <source>
        <dbReference type="EMBL" id="BBE51173.1"/>
    </source>
</evidence>
<gene>
    <name evidence="1" type="ORF">OYT1_ch1626</name>
</gene>
<dbReference type="EMBL" id="AP018738">
    <property type="protein sequence ID" value="BBE51173.1"/>
    <property type="molecule type" value="Genomic_DNA"/>
</dbReference>
<dbReference type="KEGG" id="fam:OYT1_ch1626"/>
<dbReference type="AlphaFoldDB" id="A0A2Z6GC63"/>
<accession>A0A2Z6GC63</accession>
<reference evidence="1 2" key="1">
    <citation type="submission" date="2018-06" db="EMBL/GenBank/DDBJ databases">
        <title>OYT1 Genome Sequencing.</title>
        <authorList>
            <person name="Kato S."/>
            <person name="Itoh T."/>
            <person name="Ohkuma M."/>
        </authorList>
    </citation>
    <scope>NUCLEOTIDE SEQUENCE [LARGE SCALE GENOMIC DNA]</scope>
    <source>
        <strain evidence="1 2">OYT1</strain>
    </source>
</reference>